<dbReference type="AlphaFoldDB" id="A0A2T0XEN2"/>
<dbReference type="InterPro" id="IPR025250">
    <property type="entry name" value="DUF4199"/>
</dbReference>
<gene>
    <name evidence="2" type="ORF">DFO77_110134</name>
</gene>
<organism evidence="2 3">
    <name type="scientific">Marinilabilia salmonicolor</name>
    <dbReference type="NCBI Taxonomy" id="989"/>
    <lineage>
        <taxon>Bacteria</taxon>
        <taxon>Pseudomonadati</taxon>
        <taxon>Bacteroidota</taxon>
        <taxon>Bacteroidia</taxon>
        <taxon>Marinilabiliales</taxon>
        <taxon>Marinilabiliaceae</taxon>
        <taxon>Marinilabilia</taxon>
    </lineage>
</organism>
<feature type="transmembrane region" description="Helical" evidence="1">
    <location>
        <begin position="20"/>
        <end position="40"/>
    </location>
</feature>
<proteinExistence type="predicted"/>
<sequence>MDNLSTEKTDRELQKNKARFILNQGAFMGLALAGVFWFTQVTGLETSFLNNVLTWLVYIGFIHISMVRYRQNYLGGLLGYGQGVWLGTRMGMLAGIILGAWMFLYMKVINPGYTDELIVQMQESYLSMGMSENEVAQMEDLFSLVANPALMITSGVFGAGFTALLFSLIIAIFQRRRPQDPFSNAMKNIE</sequence>
<dbReference type="Pfam" id="PF13858">
    <property type="entry name" value="DUF4199"/>
    <property type="match status" value="1"/>
</dbReference>
<evidence type="ECO:0000256" key="1">
    <source>
        <dbReference type="SAM" id="Phobius"/>
    </source>
</evidence>
<keyword evidence="3" id="KW-1185">Reference proteome</keyword>
<comment type="caution">
    <text evidence="2">The sequence shown here is derived from an EMBL/GenBank/DDBJ whole genome shotgun (WGS) entry which is preliminary data.</text>
</comment>
<dbReference type="OrthoDB" id="1117234at2"/>
<feature type="transmembrane region" description="Helical" evidence="1">
    <location>
        <begin position="52"/>
        <end position="69"/>
    </location>
</feature>
<name>A0A2T0XEN2_9BACT</name>
<accession>A0A2T0XEN2</accession>
<evidence type="ECO:0000313" key="3">
    <source>
        <dbReference type="Proteomes" id="UP000252733"/>
    </source>
</evidence>
<dbReference type="STRING" id="1168289.GCA_000259075_02189"/>
<evidence type="ECO:0000313" key="2">
    <source>
        <dbReference type="EMBL" id="RCW35367.1"/>
    </source>
</evidence>
<keyword evidence="1" id="KW-0812">Transmembrane</keyword>
<feature type="transmembrane region" description="Helical" evidence="1">
    <location>
        <begin position="90"/>
        <end position="109"/>
    </location>
</feature>
<reference evidence="2 3" key="1">
    <citation type="submission" date="2018-07" db="EMBL/GenBank/DDBJ databases">
        <title>Freshwater and sediment microbial communities from various areas in North America, analyzing microbe dynamics in response to fracking.</title>
        <authorList>
            <person name="Lamendella R."/>
        </authorList>
    </citation>
    <scope>NUCLEOTIDE SEQUENCE [LARGE SCALE GENOMIC DNA]</scope>
    <source>
        <strain evidence="2 3">160A</strain>
    </source>
</reference>
<protein>
    <submittedName>
        <fullName evidence="2">Uncharacterized protein DUF4199</fullName>
    </submittedName>
</protein>
<keyword evidence="1" id="KW-1133">Transmembrane helix</keyword>
<dbReference type="EMBL" id="QPIZ01000010">
    <property type="protein sequence ID" value="RCW35367.1"/>
    <property type="molecule type" value="Genomic_DNA"/>
</dbReference>
<keyword evidence="1" id="KW-0472">Membrane</keyword>
<feature type="transmembrane region" description="Helical" evidence="1">
    <location>
        <begin position="149"/>
        <end position="173"/>
    </location>
</feature>
<dbReference type="Proteomes" id="UP000252733">
    <property type="component" value="Unassembled WGS sequence"/>
</dbReference>